<dbReference type="InterPro" id="IPR036291">
    <property type="entry name" value="NAD(P)-bd_dom_sf"/>
</dbReference>
<evidence type="ECO:0000259" key="1">
    <source>
        <dbReference type="Pfam" id="PF01408"/>
    </source>
</evidence>
<reference evidence="2" key="1">
    <citation type="submission" date="2022-03" db="EMBL/GenBank/DDBJ databases">
        <title>The complete genome sequence of a Methyloterrigena soli.</title>
        <authorList>
            <person name="Zi Z."/>
        </authorList>
    </citation>
    <scope>NUCLEOTIDE SEQUENCE</scope>
    <source>
        <strain evidence="2">M48</strain>
    </source>
</reference>
<protein>
    <submittedName>
        <fullName evidence="2">Gfo/Idh/MocA family oxidoreductase</fullName>
    </submittedName>
</protein>
<keyword evidence="3" id="KW-1185">Reference proteome</keyword>
<proteinExistence type="predicted"/>
<dbReference type="RefSeq" id="WP_281736898.1">
    <property type="nucleotide sequence ID" value="NZ_JAKETQ010000003.1"/>
</dbReference>
<dbReference type="AlphaFoldDB" id="A0AA41QPW3"/>
<accession>A0AA41QPW3</accession>
<dbReference type="SUPFAM" id="SSF55347">
    <property type="entry name" value="Glyceraldehyde-3-phosphate dehydrogenase-like, C-terminal domain"/>
    <property type="match status" value="1"/>
</dbReference>
<dbReference type="Pfam" id="PF01408">
    <property type="entry name" value="GFO_IDH_MocA"/>
    <property type="match status" value="1"/>
</dbReference>
<evidence type="ECO:0000313" key="2">
    <source>
        <dbReference type="EMBL" id="MCI0128835.1"/>
    </source>
</evidence>
<dbReference type="Proteomes" id="UP001156140">
    <property type="component" value="Unassembled WGS sequence"/>
</dbReference>
<organism evidence="2 3">
    <name type="scientific">Paradevosia shaoguanensis</name>
    <dbReference type="NCBI Taxonomy" id="1335043"/>
    <lineage>
        <taxon>Bacteria</taxon>
        <taxon>Pseudomonadati</taxon>
        <taxon>Pseudomonadota</taxon>
        <taxon>Alphaproteobacteria</taxon>
        <taxon>Hyphomicrobiales</taxon>
        <taxon>Devosiaceae</taxon>
        <taxon>Paradevosia</taxon>
    </lineage>
</organism>
<dbReference type="EMBL" id="JALAZD010000003">
    <property type="protein sequence ID" value="MCI0128835.1"/>
    <property type="molecule type" value="Genomic_DNA"/>
</dbReference>
<dbReference type="PANTHER" id="PTHR43249:SF1">
    <property type="entry name" value="D-GLUCOSIDE 3-DEHYDROGENASE"/>
    <property type="match status" value="1"/>
</dbReference>
<dbReference type="Gene3D" id="3.30.360.10">
    <property type="entry name" value="Dihydrodipicolinate Reductase, domain 2"/>
    <property type="match status" value="1"/>
</dbReference>
<sequence length="313" mass="32959">MRLGIIGTGNIARRHLDLLAETDGDVAVVAHLSRNAGRAAEAASRYGGTPHTSLDEFIAQGRPDAVIVTVPPDQHGEIEHALIDAAIPLLVEKPIGLDDAIPSGIAEAIARKGLVAAVGYNWRALDTLPAVRAQLAQTPLRMVMGRFHGGTPGAPWWRFEGRSGGQMVEQVCHVVDLAWHLAGRGELLAAAGSYGPLPGFSDGDIAGASAALFRSGSVPAVITAVAVMPDRSGADLRLICEGCEIVISLAGIDIFRGKEHVRIETATNCYVAQNRAFFAAVRSGDGGAVTCTYEDALVTHRLTLEVAAQVRQR</sequence>
<name>A0AA41QPW3_9HYPH</name>
<evidence type="ECO:0000313" key="3">
    <source>
        <dbReference type="Proteomes" id="UP001156140"/>
    </source>
</evidence>
<gene>
    <name evidence="2" type="ORF">ML536_18530</name>
</gene>
<comment type="caution">
    <text evidence="2">The sequence shown here is derived from an EMBL/GenBank/DDBJ whole genome shotgun (WGS) entry which is preliminary data.</text>
</comment>
<dbReference type="GO" id="GO:0000166">
    <property type="term" value="F:nucleotide binding"/>
    <property type="evidence" value="ECO:0007669"/>
    <property type="project" value="InterPro"/>
</dbReference>
<feature type="domain" description="Gfo/Idh/MocA-like oxidoreductase N-terminal" evidence="1">
    <location>
        <begin position="2"/>
        <end position="120"/>
    </location>
</feature>
<dbReference type="InterPro" id="IPR000683">
    <property type="entry name" value="Gfo/Idh/MocA-like_OxRdtase_N"/>
</dbReference>
<dbReference type="PANTHER" id="PTHR43249">
    <property type="entry name" value="UDP-N-ACETYL-2-AMINO-2-DEOXY-D-GLUCURONATE OXIDASE"/>
    <property type="match status" value="1"/>
</dbReference>
<dbReference type="Gene3D" id="3.40.50.720">
    <property type="entry name" value="NAD(P)-binding Rossmann-like Domain"/>
    <property type="match status" value="1"/>
</dbReference>
<dbReference type="SUPFAM" id="SSF51735">
    <property type="entry name" value="NAD(P)-binding Rossmann-fold domains"/>
    <property type="match status" value="1"/>
</dbReference>
<dbReference type="InterPro" id="IPR052515">
    <property type="entry name" value="Gfo/Idh/MocA_Oxidoreductase"/>
</dbReference>